<dbReference type="InterPro" id="IPR052766">
    <property type="entry name" value="S41A_metabolite_peptidase"/>
</dbReference>
<dbReference type="SUPFAM" id="SSF52096">
    <property type="entry name" value="ClpP/crotonase"/>
    <property type="match status" value="1"/>
</dbReference>
<dbReference type="InterPro" id="IPR029045">
    <property type="entry name" value="ClpP/crotonase-like_dom_sf"/>
</dbReference>
<dbReference type="AlphaFoldDB" id="A0A3L6MT37"/>
<name>A0A3L6MT37_FUSOX</name>
<dbReference type="Proteomes" id="UP000270866">
    <property type="component" value="Unassembled WGS sequence"/>
</dbReference>
<proteinExistence type="predicted"/>
<reference evidence="3 4" key="1">
    <citation type="journal article" date="2018" name="Sci. Rep.">
        <title>Characterisation of pathogen-specific regions and novel effector candidates in Fusarium oxysporum f. sp. cepae.</title>
        <authorList>
            <person name="Armitage A.D."/>
            <person name="Taylor A."/>
            <person name="Sobczyk M.K."/>
            <person name="Baxter L."/>
            <person name="Greenfield B.P."/>
            <person name="Bates H.J."/>
            <person name="Wilson F."/>
            <person name="Jackson A.C."/>
            <person name="Ott S."/>
            <person name="Harrison R.J."/>
            <person name="Clarkson J.P."/>
        </authorList>
    </citation>
    <scope>NUCLEOTIDE SEQUENCE [LARGE SCALE GENOMIC DNA]</scope>
    <source>
        <strain evidence="3 4">FoC_Fus2</strain>
    </source>
</reference>
<dbReference type="InterPro" id="IPR005151">
    <property type="entry name" value="Tail-specific_protease"/>
</dbReference>
<dbReference type="EMBL" id="MRCU01000016">
    <property type="protein sequence ID" value="RKK07367.1"/>
    <property type="molecule type" value="Genomic_DNA"/>
</dbReference>
<dbReference type="Gene3D" id="3.90.226.10">
    <property type="entry name" value="2-enoyl-CoA Hydratase, Chain A, domain 1"/>
    <property type="match status" value="1"/>
</dbReference>
<evidence type="ECO:0000313" key="4">
    <source>
        <dbReference type="Proteomes" id="UP000270866"/>
    </source>
</evidence>
<comment type="caution">
    <text evidence="3">The sequence shown here is derived from an EMBL/GenBank/DDBJ whole genome shotgun (WGS) entry which is preliminary data.</text>
</comment>
<evidence type="ECO:0000313" key="3">
    <source>
        <dbReference type="EMBL" id="RKK07367.1"/>
    </source>
</evidence>
<dbReference type="PANTHER" id="PTHR37049">
    <property type="entry name" value="PEPTIDASE S41 FAMILY PROTEIN"/>
    <property type="match status" value="1"/>
</dbReference>
<dbReference type="PANTHER" id="PTHR37049:SF4">
    <property type="entry name" value="RHODANESE DOMAIN-CONTAINING PROTEIN"/>
    <property type="match status" value="1"/>
</dbReference>
<feature type="region of interest" description="Disordered" evidence="1">
    <location>
        <begin position="60"/>
        <end position="90"/>
    </location>
</feature>
<dbReference type="GO" id="GO:0008236">
    <property type="term" value="F:serine-type peptidase activity"/>
    <property type="evidence" value="ECO:0007669"/>
    <property type="project" value="InterPro"/>
</dbReference>
<dbReference type="Pfam" id="PF03572">
    <property type="entry name" value="Peptidase_S41"/>
    <property type="match status" value="1"/>
</dbReference>
<feature type="compositionally biased region" description="Low complexity" evidence="1">
    <location>
        <begin position="60"/>
        <end position="81"/>
    </location>
</feature>
<evidence type="ECO:0000259" key="2">
    <source>
        <dbReference type="Pfam" id="PF03572"/>
    </source>
</evidence>
<protein>
    <recommendedName>
        <fullName evidence="2">Tail specific protease domain-containing protein</fullName>
    </recommendedName>
</protein>
<evidence type="ECO:0000256" key="1">
    <source>
        <dbReference type="SAM" id="MobiDB-lite"/>
    </source>
</evidence>
<accession>A0A3L6MT37</accession>
<organism evidence="3 4">
    <name type="scientific">Fusarium oxysporum f. sp. cepae</name>
    <dbReference type="NCBI Taxonomy" id="396571"/>
    <lineage>
        <taxon>Eukaryota</taxon>
        <taxon>Fungi</taxon>
        <taxon>Dikarya</taxon>
        <taxon>Ascomycota</taxon>
        <taxon>Pezizomycotina</taxon>
        <taxon>Sordariomycetes</taxon>
        <taxon>Hypocreomycetidae</taxon>
        <taxon>Hypocreales</taxon>
        <taxon>Nectriaceae</taxon>
        <taxon>Fusarium</taxon>
        <taxon>Fusarium oxysporum species complex</taxon>
    </lineage>
</organism>
<dbReference type="GO" id="GO:0006508">
    <property type="term" value="P:proteolysis"/>
    <property type="evidence" value="ECO:0007669"/>
    <property type="project" value="InterPro"/>
</dbReference>
<feature type="domain" description="Tail specific protease" evidence="2">
    <location>
        <begin position="146"/>
        <end position="232"/>
    </location>
</feature>
<sequence>MSASAFLTSFEIPDNYTIYFYNGSSLVVENEIVFLPIANFTNIGSGEDVHKAFEIPPTVTTETTSIASTTPSASASATTSSEEGKQPTEEVMERIPGYPYPVVKNSKNNIAGYFLNDTGFEDTVVLSVLSFLPANFDPSSGGDLNTTEFVLEAEQVVVELFKKAKEDNRDKLIIDLSANGGGSVTLAEELYRLLFPDGEFTGFNRYRANRALEASSEASYKALVKALITQTSYLPINSTYHAIKTGKEWFGPYRLERNAKVTEAYQLDKKKPYDPDVDAYYNGFNPDKDKNPVKTAPFKPENIIIVTDGISLGGRPINFAMQAMGGVKGTLLLMSQDLTGVFTKIIDEVKGDEKALSILEDAKDSFPGTRDAPLLPLLTTPAAGKLNAQNGYTLDDLDGYPVHFRYEAAHCKLPSTTPLSPPPLFRQAK</sequence>
<gene>
    <name evidence="3" type="ORF">BFJ65_g17571</name>
</gene>